<protein>
    <submittedName>
        <fullName evidence="1">Uncharacterized protein</fullName>
    </submittedName>
</protein>
<reference evidence="1 2" key="1">
    <citation type="submission" date="2013-09" db="EMBL/GenBank/DDBJ databases">
        <title>Draft Genome Sequence of five Lactobacillus helveticus strains CIRM-BIA 101T, 103, 104, 951 and 953 isolated from milk product.</title>
        <authorList>
            <person name="Valence F."/>
            <person name="Chuat V."/>
            <person name="Ma L."/>
            <person name="Creno S."/>
            <person name="Falentin H."/>
            <person name="Lortal S."/>
            <person name="Bizet C."/>
            <person name="Clermont D."/>
            <person name="Loux V."/>
            <person name="Bouchier C."/>
            <person name="Cousin S."/>
        </authorList>
    </citation>
    <scope>NUCLEOTIDE SEQUENCE [LARGE SCALE GENOMIC DNA]</scope>
    <source>
        <strain evidence="1 2">CIRM-BIA 953</strain>
    </source>
</reference>
<dbReference type="EMBL" id="CBUH010000094">
    <property type="protein sequence ID" value="CDI42310.1"/>
    <property type="molecule type" value="Genomic_DNA"/>
</dbReference>
<gene>
    <name evidence="1" type="ORF">LHCIRMBIA953_01206</name>
</gene>
<dbReference type="AlphaFoldDB" id="U4QMC4"/>
<organism evidence="1 2">
    <name type="scientific">Lactobacillus helveticus CIRM-BIA 953</name>
    <dbReference type="NCBI Taxonomy" id="1226335"/>
    <lineage>
        <taxon>Bacteria</taxon>
        <taxon>Bacillati</taxon>
        <taxon>Bacillota</taxon>
        <taxon>Bacilli</taxon>
        <taxon>Lactobacillales</taxon>
        <taxon>Lactobacillaceae</taxon>
        <taxon>Lactobacillus</taxon>
    </lineage>
</organism>
<sequence>MKADVMASNEYGLGAKLKCEH</sequence>
<comment type="caution">
    <text evidence="1">The sequence shown here is derived from an EMBL/GenBank/DDBJ whole genome shotgun (WGS) entry which is preliminary data.</text>
</comment>
<proteinExistence type="predicted"/>
<name>U4QMC4_LACHE</name>
<evidence type="ECO:0000313" key="2">
    <source>
        <dbReference type="Proteomes" id="UP000017243"/>
    </source>
</evidence>
<accession>U4QMC4</accession>
<dbReference type="Proteomes" id="UP000017243">
    <property type="component" value="Unassembled WGS sequence"/>
</dbReference>
<evidence type="ECO:0000313" key="1">
    <source>
        <dbReference type="EMBL" id="CDI42310.1"/>
    </source>
</evidence>